<dbReference type="RefSeq" id="WP_183799101.1">
    <property type="nucleotide sequence ID" value="NZ_JACIII010000008.1"/>
</dbReference>
<gene>
    <name evidence="1" type="ORF">GGD69_004611</name>
</gene>
<accession>A0AAW3UYI2</accession>
<dbReference type="AlphaFoldDB" id="A0AAW3UYI2"/>
<dbReference type="EMBL" id="JACIIK010000008">
    <property type="protein sequence ID" value="MBB6203724.1"/>
    <property type="molecule type" value="Genomic_DNA"/>
</dbReference>
<evidence type="ECO:0000313" key="1">
    <source>
        <dbReference type="EMBL" id="MBB6203724.1"/>
    </source>
</evidence>
<evidence type="ECO:0008006" key="3">
    <source>
        <dbReference type="Google" id="ProtNLM"/>
    </source>
</evidence>
<protein>
    <recommendedName>
        <fullName evidence="3">DUF5610 domain-containing protein</fullName>
    </recommendedName>
</protein>
<evidence type="ECO:0000313" key="2">
    <source>
        <dbReference type="Proteomes" id="UP000518681"/>
    </source>
</evidence>
<proteinExistence type="predicted"/>
<organism evidence="1 2">
    <name type="scientific">Paraburkholderia fungorum</name>
    <dbReference type="NCBI Taxonomy" id="134537"/>
    <lineage>
        <taxon>Bacteria</taxon>
        <taxon>Pseudomonadati</taxon>
        <taxon>Pseudomonadota</taxon>
        <taxon>Betaproteobacteria</taxon>
        <taxon>Burkholderiales</taxon>
        <taxon>Burkholderiaceae</taxon>
        <taxon>Paraburkholderia</taxon>
    </lineage>
</organism>
<sequence length="169" mass="18136">MSAPTIEYKQSKYLDYGFLAARAEQAAARLAEGKGLSESDRQALDAGSDFLKQVASGASALTTGDYRVQNLTGAMEALEFAMDPLEQLGDALTGGDIGQLLGETAEAVSQSAHRAGAVQLSAEERGRVDLFMSFFDEFYKFIRAQMAENSKAPILGGRSRFESLNVTHA</sequence>
<dbReference type="Proteomes" id="UP000518681">
    <property type="component" value="Unassembled WGS sequence"/>
</dbReference>
<name>A0AAW3UYI2_9BURK</name>
<reference evidence="1 2" key="1">
    <citation type="submission" date="2020-08" db="EMBL/GenBank/DDBJ databases">
        <title>Genomic Encyclopedia of Type Strains, Phase IV (KMG-V): Genome sequencing to study the core and pangenomes of soil and plant-associated prokaryotes.</title>
        <authorList>
            <person name="Whitman W."/>
        </authorList>
    </citation>
    <scope>NUCLEOTIDE SEQUENCE [LARGE SCALE GENOMIC DNA]</scope>
    <source>
        <strain evidence="1 2">SEMIA 4013</strain>
    </source>
</reference>
<comment type="caution">
    <text evidence="1">The sequence shown here is derived from an EMBL/GenBank/DDBJ whole genome shotgun (WGS) entry which is preliminary data.</text>
</comment>